<comment type="caution">
    <text evidence="2">The sequence shown here is derived from an EMBL/GenBank/DDBJ whole genome shotgun (WGS) entry which is preliminary data.</text>
</comment>
<keyword evidence="3" id="KW-1185">Reference proteome</keyword>
<proteinExistence type="predicted"/>
<feature type="compositionally biased region" description="Basic and acidic residues" evidence="1">
    <location>
        <begin position="83"/>
        <end position="95"/>
    </location>
</feature>
<gene>
    <name evidence="2" type="ORF">SEMRO_550_G164730.1</name>
</gene>
<evidence type="ECO:0000256" key="1">
    <source>
        <dbReference type="SAM" id="MobiDB-lite"/>
    </source>
</evidence>
<dbReference type="EMBL" id="CAICTM010000549">
    <property type="protein sequence ID" value="CAB9512693.1"/>
    <property type="molecule type" value="Genomic_DNA"/>
</dbReference>
<protein>
    <submittedName>
        <fullName evidence="2">Uncharacterized protein</fullName>
    </submittedName>
</protein>
<feature type="region of interest" description="Disordered" evidence="1">
    <location>
        <begin position="33"/>
        <end position="126"/>
    </location>
</feature>
<reference evidence="2" key="1">
    <citation type="submission" date="2020-06" db="EMBL/GenBank/DDBJ databases">
        <authorList>
            <consortium name="Plant Systems Biology data submission"/>
        </authorList>
    </citation>
    <scope>NUCLEOTIDE SEQUENCE</scope>
    <source>
        <strain evidence="2">D6</strain>
    </source>
</reference>
<evidence type="ECO:0000313" key="2">
    <source>
        <dbReference type="EMBL" id="CAB9512693.1"/>
    </source>
</evidence>
<dbReference type="AlphaFoldDB" id="A0A9N8HF46"/>
<name>A0A9N8HF46_9STRA</name>
<sequence length="126" mass="13814">MNLDNGIPSYIIVPAFPSVVELDTSSCGCSSVSGVDSVDTGVPPPPSLQRWSSEGSKHCKCLAPPSRPRRSMERRCVSMKAQKIKDIDVRLEARRQSKSASASPEGRKSLGRWGDSQENLPARRFR</sequence>
<accession>A0A9N8HF46</accession>
<evidence type="ECO:0000313" key="3">
    <source>
        <dbReference type="Proteomes" id="UP001153069"/>
    </source>
</evidence>
<dbReference type="Proteomes" id="UP001153069">
    <property type="component" value="Unassembled WGS sequence"/>
</dbReference>
<organism evidence="2 3">
    <name type="scientific">Seminavis robusta</name>
    <dbReference type="NCBI Taxonomy" id="568900"/>
    <lineage>
        <taxon>Eukaryota</taxon>
        <taxon>Sar</taxon>
        <taxon>Stramenopiles</taxon>
        <taxon>Ochrophyta</taxon>
        <taxon>Bacillariophyta</taxon>
        <taxon>Bacillariophyceae</taxon>
        <taxon>Bacillariophycidae</taxon>
        <taxon>Naviculales</taxon>
        <taxon>Naviculaceae</taxon>
        <taxon>Seminavis</taxon>
    </lineage>
</organism>